<evidence type="ECO:0000259" key="5">
    <source>
        <dbReference type="Pfam" id="PF02397"/>
    </source>
</evidence>
<keyword evidence="3" id="KW-0472">Membrane</keyword>
<dbReference type="RefSeq" id="WP_267611016.1">
    <property type="nucleotide sequence ID" value="NZ_JAOVZQ010000001.1"/>
</dbReference>
<keyword evidence="3" id="KW-0812">Transmembrane</keyword>
<keyword evidence="6" id="KW-0808">Transferase</keyword>
<feature type="transmembrane region" description="Helical" evidence="3">
    <location>
        <begin position="224"/>
        <end position="245"/>
    </location>
</feature>
<dbReference type="Pfam" id="PF02397">
    <property type="entry name" value="Bac_transf"/>
    <property type="match status" value="1"/>
</dbReference>
<sequence>MMKIVIVGASGFVGQQVIPLLERKDVELVLTGRDPEKLRQLFPGATVCGHDDLVSAASSADLFVNLAVVNNDSQATEAEFRAVNVTLMQELYAKAQAAGAKVFCQFSTFIVGRAPQATPYGKTKAEAEAWLGGRTELPVMIMRIAAVAGDTDFRGKLAVLNRLPAALRPTALNLLSALRPIVRPGDIADSLLWAARNQAHGTVFVSSRQIGNWVYGVGKFCLDIGFALAVLIVLWWLLLLAYIAVRFSSPGPGLFIQDRVGQNGAVFQCYKFRTMQVGTPQRGTHELRGTSLTPIGAFLRKTKIDELPQIINLLMRNMSLVGPRPCLPMQTLLVEERKRLGVLRVLPGITGLSQLRGIDMSTPVELAKSDAEYIALRTLPYDIKMIILTFLGKGFGDPAQRKDA</sequence>
<dbReference type="InterPro" id="IPR003362">
    <property type="entry name" value="Bact_transf"/>
</dbReference>
<keyword evidence="7" id="KW-1185">Reference proteome</keyword>
<dbReference type="GO" id="GO:0016740">
    <property type="term" value="F:transferase activity"/>
    <property type="evidence" value="ECO:0007669"/>
    <property type="project" value="UniProtKB-KW"/>
</dbReference>
<dbReference type="EMBL" id="JAOVZQ010000001">
    <property type="protein sequence ID" value="MCY0093036.1"/>
    <property type="molecule type" value="Genomic_DNA"/>
</dbReference>
<reference evidence="6" key="1">
    <citation type="submission" date="2022-10" db="EMBL/GenBank/DDBJ databases">
        <title>Hoeflea sp. J2-29, isolated from marine algae.</title>
        <authorList>
            <person name="Kristyanto S."/>
            <person name="Kim J.M."/>
            <person name="Jeon C.O."/>
        </authorList>
    </citation>
    <scope>NUCLEOTIDE SEQUENCE</scope>
    <source>
        <strain evidence="6">J2-29</strain>
    </source>
</reference>
<dbReference type="Proteomes" id="UP001081283">
    <property type="component" value="Unassembled WGS sequence"/>
</dbReference>
<dbReference type="SUPFAM" id="SSF51735">
    <property type="entry name" value="NAD(P)-binding Rossmann-fold domains"/>
    <property type="match status" value="1"/>
</dbReference>
<evidence type="ECO:0000256" key="3">
    <source>
        <dbReference type="SAM" id="Phobius"/>
    </source>
</evidence>
<organism evidence="6 7">
    <name type="scientific">Hoeflea ulvae</name>
    <dbReference type="NCBI Taxonomy" id="2983764"/>
    <lineage>
        <taxon>Bacteria</taxon>
        <taxon>Pseudomonadati</taxon>
        <taxon>Pseudomonadota</taxon>
        <taxon>Alphaproteobacteria</taxon>
        <taxon>Hyphomicrobiales</taxon>
        <taxon>Rhizobiaceae</taxon>
        <taxon>Hoeflea</taxon>
    </lineage>
</organism>
<proteinExistence type="inferred from homology"/>
<evidence type="ECO:0000256" key="1">
    <source>
        <dbReference type="ARBA" id="ARBA00006464"/>
    </source>
</evidence>
<dbReference type="PANTHER" id="PTHR30576:SF10">
    <property type="entry name" value="SLL5057 PROTEIN"/>
    <property type="match status" value="1"/>
</dbReference>
<evidence type="ECO:0000256" key="2">
    <source>
        <dbReference type="ARBA" id="ARBA00023169"/>
    </source>
</evidence>
<keyword evidence="3" id="KW-1133">Transmembrane helix</keyword>
<keyword evidence="2" id="KW-0270">Exopolysaccharide synthesis</keyword>
<dbReference type="PANTHER" id="PTHR30576">
    <property type="entry name" value="COLANIC BIOSYNTHESIS UDP-GLUCOSE LIPID CARRIER TRANSFERASE"/>
    <property type="match status" value="1"/>
</dbReference>
<evidence type="ECO:0000313" key="7">
    <source>
        <dbReference type="Proteomes" id="UP001081283"/>
    </source>
</evidence>
<gene>
    <name evidence="6" type="ORF">OEG82_03165</name>
</gene>
<protein>
    <submittedName>
        <fullName evidence="6">Sugar transferase</fullName>
    </submittedName>
</protein>
<evidence type="ECO:0000259" key="4">
    <source>
        <dbReference type="Pfam" id="PF01370"/>
    </source>
</evidence>
<feature type="domain" description="NAD-dependent epimerase/dehydratase" evidence="4">
    <location>
        <begin position="4"/>
        <end position="203"/>
    </location>
</feature>
<dbReference type="Pfam" id="PF01370">
    <property type="entry name" value="Epimerase"/>
    <property type="match status" value="1"/>
</dbReference>
<dbReference type="InterPro" id="IPR001509">
    <property type="entry name" value="Epimerase_deHydtase"/>
</dbReference>
<dbReference type="Gene3D" id="3.40.50.720">
    <property type="entry name" value="NAD(P)-binding Rossmann-like Domain"/>
    <property type="match status" value="1"/>
</dbReference>
<comment type="similarity">
    <text evidence="1">Belongs to the bacterial sugar transferase family.</text>
</comment>
<name>A0ABT3YAX6_9HYPH</name>
<evidence type="ECO:0000313" key="6">
    <source>
        <dbReference type="EMBL" id="MCY0093036.1"/>
    </source>
</evidence>
<feature type="domain" description="Bacterial sugar transferase" evidence="5">
    <location>
        <begin position="219"/>
        <end position="390"/>
    </location>
</feature>
<dbReference type="InterPro" id="IPR036291">
    <property type="entry name" value="NAD(P)-bd_dom_sf"/>
</dbReference>
<comment type="caution">
    <text evidence="6">The sequence shown here is derived from an EMBL/GenBank/DDBJ whole genome shotgun (WGS) entry which is preliminary data.</text>
</comment>
<accession>A0ABT3YAX6</accession>